<evidence type="ECO:0000313" key="6">
    <source>
        <dbReference type="EMBL" id="AHL75331.1"/>
    </source>
</evidence>
<reference evidence="6 7" key="2">
    <citation type="submission" date="2014-03" db="EMBL/GenBank/DDBJ databases">
        <authorList>
            <person name="Baltrus D."/>
            <person name="Dougherty K."/>
        </authorList>
    </citation>
    <scope>NUCLEOTIDE SEQUENCE</scope>
    <source>
        <strain evidence="6 7">28a24</strain>
    </source>
</reference>
<evidence type="ECO:0000256" key="2">
    <source>
        <dbReference type="ARBA" id="ARBA00023125"/>
    </source>
</evidence>
<dbReference type="InterPro" id="IPR036388">
    <property type="entry name" value="WH-like_DNA-bd_sf"/>
</dbReference>
<evidence type="ECO:0000259" key="4">
    <source>
        <dbReference type="PROSITE" id="PS51077"/>
    </source>
</evidence>
<dbReference type="Pfam" id="PF01614">
    <property type="entry name" value="IclR_C"/>
    <property type="match status" value="2"/>
</dbReference>
<protein>
    <submittedName>
        <fullName evidence="6">IclR family transcriptional regulator</fullName>
    </submittedName>
</protein>
<dbReference type="GO" id="GO:0045892">
    <property type="term" value="P:negative regulation of DNA-templated transcription"/>
    <property type="evidence" value="ECO:0007669"/>
    <property type="project" value="TreeGrafter"/>
</dbReference>
<evidence type="ECO:0000256" key="1">
    <source>
        <dbReference type="ARBA" id="ARBA00023015"/>
    </source>
</evidence>
<dbReference type="InterPro" id="IPR036390">
    <property type="entry name" value="WH_DNA-bd_sf"/>
</dbReference>
<feature type="domain" description="IclR-ED" evidence="5">
    <location>
        <begin position="66"/>
        <end position="224"/>
    </location>
</feature>
<dbReference type="SUPFAM" id="SSF55781">
    <property type="entry name" value="GAF domain-like"/>
    <property type="match status" value="1"/>
</dbReference>
<dbReference type="Proteomes" id="UP000019522">
    <property type="component" value="Chromosome"/>
</dbReference>
<dbReference type="AlphaFoldDB" id="W8RTD0"/>
<dbReference type="InterPro" id="IPR014757">
    <property type="entry name" value="Tscrpt_reg_IclR_C"/>
</dbReference>
<keyword evidence="2" id="KW-0238">DNA-binding</keyword>
<dbReference type="InterPro" id="IPR050707">
    <property type="entry name" value="HTH_MetabolicPath_Reg"/>
</dbReference>
<dbReference type="OrthoDB" id="6166718at2"/>
<dbReference type="RefSeq" id="WP_025241504.1">
    <property type="nucleotide sequence ID" value="NZ_CP007441.1"/>
</dbReference>
<dbReference type="Pfam" id="PF09339">
    <property type="entry name" value="HTH_IclR"/>
    <property type="match status" value="1"/>
</dbReference>
<dbReference type="KEGG" id="pstt:CH92_09465"/>
<evidence type="ECO:0000259" key="5">
    <source>
        <dbReference type="PROSITE" id="PS51078"/>
    </source>
</evidence>
<organism evidence="6 7">
    <name type="scientific">Stutzerimonas stutzeri</name>
    <name type="common">Pseudomonas stutzeri</name>
    <dbReference type="NCBI Taxonomy" id="316"/>
    <lineage>
        <taxon>Bacteria</taxon>
        <taxon>Pseudomonadati</taxon>
        <taxon>Pseudomonadota</taxon>
        <taxon>Gammaproteobacteria</taxon>
        <taxon>Pseudomonadales</taxon>
        <taxon>Pseudomonadaceae</taxon>
        <taxon>Stutzerimonas</taxon>
    </lineage>
</organism>
<dbReference type="PROSITE" id="PS51077">
    <property type="entry name" value="HTH_ICLR"/>
    <property type="match status" value="1"/>
</dbReference>
<evidence type="ECO:0000313" key="7">
    <source>
        <dbReference type="Proteomes" id="UP000019522"/>
    </source>
</evidence>
<dbReference type="PATRIC" id="fig|316.77.peg.1895"/>
<dbReference type="PROSITE" id="PS51078">
    <property type="entry name" value="ICLR_ED"/>
    <property type="match status" value="1"/>
</dbReference>
<gene>
    <name evidence="6" type="ORF">CH92_09465</name>
</gene>
<accession>W8RTD0</accession>
<dbReference type="InterPro" id="IPR005471">
    <property type="entry name" value="Tscrpt_reg_IclR_N"/>
</dbReference>
<dbReference type="PANTHER" id="PTHR30136">
    <property type="entry name" value="HELIX-TURN-HELIX TRANSCRIPTIONAL REGULATOR, ICLR FAMILY"/>
    <property type="match status" value="1"/>
</dbReference>
<dbReference type="SUPFAM" id="SSF46785">
    <property type="entry name" value="Winged helix' DNA-binding domain"/>
    <property type="match status" value="1"/>
</dbReference>
<keyword evidence="3" id="KW-0804">Transcription</keyword>
<evidence type="ECO:0000256" key="3">
    <source>
        <dbReference type="ARBA" id="ARBA00023163"/>
    </source>
</evidence>
<sequence length="225" mass="24808">MTKNRVEAVDRAISLLEAFSSGKPSLSLRELAELTGMYKSTILRLSGSLEHFGYLSRDDRGEYCLGPALSRLALLSQRDNASLVRPVLQRLVDETEETASFYVREGAERVCLFRANSRQEIRHHLEEGARMALNRGASGRILLAFSDESGEPFDAIRKNGFYISKGERAPDVAAIAIPVRAVNGGLAGALSVSGLRSRFTDDFVERALAALKHQLKDIDGKLMLR</sequence>
<keyword evidence="1" id="KW-0805">Transcription regulation</keyword>
<dbReference type="SMART" id="SM00346">
    <property type="entry name" value="HTH_ICLR"/>
    <property type="match status" value="1"/>
</dbReference>
<dbReference type="GO" id="GO:0003677">
    <property type="term" value="F:DNA binding"/>
    <property type="evidence" value="ECO:0007669"/>
    <property type="project" value="UniProtKB-KW"/>
</dbReference>
<dbReference type="EMBL" id="CP007441">
    <property type="protein sequence ID" value="AHL75331.1"/>
    <property type="molecule type" value="Genomic_DNA"/>
</dbReference>
<feature type="domain" description="HTH iclR-type" evidence="4">
    <location>
        <begin position="6"/>
        <end position="67"/>
    </location>
</feature>
<dbReference type="Gene3D" id="1.10.10.10">
    <property type="entry name" value="Winged helix-like DNA-binding domain superfamily/Winged helix DNA-binding domain"/>
    <property type="match status" value="1"/>
</dbReference>
<proteinExistence type="predicted"/>
<reference evidence="7" key="1">
    <citation type="journal article" date="2014" name="Genome Announc.">
        <title>Complete Genome Sequence of the Highly Transformable Pseudomonas stutzeri Strain 28a24.</title>
        <authorList>
            <person name="Smith B.A."/>
            <person name="Dougherty K.M."/>
            <person name="Baltrus D.A."/>
        </authorList>
    </citation>
    <scope>NUCLEOTIDE SEQUENCE [LARGE SCALE GENOMIC DNA]</scope>
    <source>
        <strain evidence="7">28a24</strain>
    </source>
</reference>
<name>W8RTD0_STUST</name>
<dbReference type="GO" id="GO:0003700">
    <property type="term" value="F:DNA-binding transcription factor activity"/>
    <property type="evidence" value="ECO:0007669"/>
    <property type="project" value="TreeGrafter"/>
</dbReference>
<dbReference type="InterPro" id="IPR029016">
    <property type="entry name" value="GAF-like_dom_sf"/>
</dbReference>
<dbReference type="PANTHER" id="PTHR30136:SF39">
    <property type="entry name" value="TRANSCRIPTIONAL REGULATORY PROTEIN"/>
    <property type="match status" value="1"/>
</dbReference>
<dbReference type="Gene3D" id="3.30.450.40">
    <property type="match status" value="2"/>
</dbReference>